<gene>
    <name evidence="3" type="ORF">PHATRDRAFT_47038</name>
</gene>
<dbReference type="PaxDb" id="2850-Phatr47038"/>
<feature type="region of interest" description="Disordered" evidence="2">
    <location>
        <begin position="24"/>
        <end position="50"/>
    </location>
</feature>
<evidence type="ECO:0000313" key="4">
    <source>
        <dbReference type="Proteomes" id="UP000000759"/>
    </source>
</evidence>
<keyword evidence="1" id="KW-0175">Coiled coil</keyword>
<feature type="compositionally biased region" description="Polar residues" evidence="2">
    <location>
        <begin position="25"/>
        <end position="37"/>
    </location>
</feature>
<dbReference type="InParanoid" id="B7G288"/>
<name>B7G288_PHATC</name>
<dbReference type="HOGENOM" id="CLU_1312313_0_0_1"/>
<dbReference type="PANTHER" id="PTHR31245">
    <property type="entry name" value="UBIQUITIN SYSTEM COMPONENT CUE PROTEIN"/>
    <property type="match status" value="1"/>
</dbReference>
<reference evidence="4" key="2">
    <citation type="submission" date="2008-08" db="EMBL/GenBank/DDBJ databases">
        <authorList>
            <consortium name="Diatom Consortium"/>
            <person name="Grigoriev I."/>
            <person name="Grimwood J."/>
            <person name="Kuo A."/>
            <person name="Otillar R.P."/>
            <person name="Salamov A."/>
            <person name="Detter J.C."/>
            <person name="Lindquist E."/>
            <person name="Shapiro H."/>
            <person name="Lucas S."/>
            <person name="Glavina del Rio T."/>
            <person name="Pitluck S."/>
            <person name="Rokhsar D."/>
            <person name="Bowler C."/>
        </authorList>
    </citation>
    <scope>GENOME REANNOTATION</scope>
    <source>
        <strain evidence="4">CCAP 1055/1</strain>
    </source>
</reference>
<dbReference type="KEGG" id="pti:PHATRDRAFT_47038"/>
<proteinExistence type="predicted"/>
<dbReference type="PANTHER" id="PTHR31245:SF20">
    <property type="entry name" value="F18B13.13 PROTEIN"/>
    <property type="match status" value="1"/>
</dbReference>
<dbReference type="OrthoDB" id="440455at2759"/>
<feature type="coiled-coil region" evidence="1">
    <location>
        <begin position="106"/>
        <end position="189"/>
    </location>
</feature>
<dbReference type="eggNOG" id="ENOG502R95Q">
    <property type="taxonomic scope" value="Eukaryota"/>
</dbReference>
<reference evidence="3 4" key="1">
    <citation type="journal article" date="2008" name="Nature">
        <title>The Phaeodactylum genome reveals the evolutionary history of diatom genomes.</title>
        <authorList>
            <person name="Bowler C."/>
            <person name="Allen A.E."/>
            <person name="Badger J.H."/>
            <person name="Grimwood J."/>
            <person name="Jabbari K."/>
            <person name="Kuo A."/>
            <person name="Maheswari U."/>
            <person name="Martens C."/>
            <person name="Maumus F."/>
            <person name="Otillar R.P."/>
            <person name="Rayko E."/>
            <person name="Salamov A."/>
            <person name="Vandepoele K."/>
            <person name="Beszteri B."/>
            <person name="Gruber A."/>
            <person name="Heijde M."/>
            <person name="Katinka M."/>
            <person name="Mock T."/>
            <person name="Valentin K."/>
            <person name="Verret F."/>
            <person name="Berges J.A."/>
            <person name="Brownlee C."/>
            <person name="Cadoret J.P."/>
            <person name="Chiovitti A."/>
            <person name="Choi C.J."/>
            <person name="Coesel S."/>
            <person name="De Martino A."/>
            <person name="Detter J.C."/>
            <person name="Durkin C."/>
            <person name="Falciatore A."/>
            <person name="Fournet J."/>
            <person name="Haruta M."/>
            <person name="Huysman M.J."/>
            <person name="Jenkins B.D."/>
            <person name="Jiroutova K."/>
            <person name="Jorgensen R.E."/>
            <person name="Joubert Y."/>
            <person name="Kaplan A."/>
            <person name="Kroger N."/>
            <person name="Kroth P.G."/>
            <person name="La Roche J."/>
            <person name="Lindquist E."/>
            <person name="Lommer M."/>
            <person name="Martin-Jezequel V."/>
            <person name="Lopez P.J."/>
            <person name="Lucas S."/>
            <person name="Mangogna M."/>
            <person name="McGinnis K."/>
            <person name="Medlin L.K."/>
            <person name="Montsant A."/>
            <person name="Oudot-Le Secq M.P."/>
            <person name="Napoli C."/>
            <person name="Obornik M."/>
            <person name="Parker M.S."/>
            <person name="Petit J.L."/>
            <person name="Porcel B.M."/>
            <person name="Poulsen N."/>
            <person name="Robison M."/>
            <person name="Rychlewski L."/>
            <person name="Rynearson T.A."/>
            <person name="Schmutz J."/>
            <person name="Shapiro H."/>
            <person name="Siaut M."/>
            <person name="Stanley M."/>
            <person name="Sussman M.R."/>
            <person name="Taylor A.R."/>
            <person name="Vardi A."/>
            <person name="von Dassow P."/>
            <person name="Vyverman W."/>
            <person name="Willis A."/>
            <person name="Wyrwicz L.S."/>
            <person name="Rokhsar D.S."/>
            <person name="Weissenbach J."/>
            <person name="Armbrust E.V."/>
            <person name="Green B.R."/>
            <person name="Van de Peer Y."/>
            <person name="Grigoriev I.V."/>
        </authorList>
    </citation>
    <scope>NUCLEOTIDE SEQUENCE [LARGE SCALE GENOMIC DNA]</scope>
    <source>
        <strain evidence="3 4">CCAP 1055/1</strain>
    </source>
</reference>
<evidence type="ECO:0000256" key="1">
    <source>
        <dbReference type="SAM" id="Coils"/>
    </source>
</evidence>
<evidence type="ECO:0000313" key="3">
    <source>
        <dbReference type="EMBL" id="EEC47089.1"/>
    </source>
</evidence>
<dbReference type="EMBL" id="CM000614">
    <property type="protein sequence ID" value="EEC47089.1"/>
    <property type="molecule type" value="Genomic_DNA"/>
</dbReference>
<dbReference type="OMA" id="FQAKENW"/>
<dbReference type="Proteomes" id="UP000000759">
    <property type="component" value="Chromosome 12"/>
</dbReference>
<dbReference type="GeneID" id="7202121"/>
<dbReference type="RefSeq" id="XP_002181166.1">
    <property type="nucleotide sequence ID" value="XM_002181130.1"/>
</dbReference>
<evidence type="ECO:0000256" key="2">
    <source>
        <dbReference type="SAM" id="MobiDB-lite"/>
    </source>
</evidence>
<accession>B7G288</accession>
<dbReference type="AlphaFoldDB" id="B7G288"/>
<keyword evidence="4" id="KW-1185">Reference proteome</keyword>
<organism evidence="3 4">
    <name type="scientific">Phaeodactylum tricornutum (strain CCAP 1055/1)</name>
    <dbReference type="NCBI Taxonomy" id="556484"/>
    <lineage>
        <taxon>Eukaryota</taxon>
        <taxon>Sar</taxon>
        <taxon>Stramenopiles</taxon>
        <taxon>Ochrophyta</taxon>
        <taxon>Bacillariophyta</taxon>
        <taxon>Bacillariophyceae</taxon>
        <taxon>Bacillariophycidae</taxon>
        <taxon>Naviculales</taxon>
        <taxon>Phaeodactylaceae</taxon>
        <taxon>Phaeodactylum</taxon>
    </lineage>
</organism>
<protein>
    <submittedName>
        <fullName evidence="3">Uncharacterized protein</fullName>
    </submittedName>
</protein>
<sequence>MEVASPLAFAAAASGQKRSLACSPQIMSTPNHGNYSETELADDSVQRSTKRRRFGETTIESLSNAFSSHSPFFQTNQLGTSCAAQSLKRLRPDGSSSPHQDISRVVEEQASLIDSLKSDKSNLEAALSSLTADHGRVAKENQLLRKAVNIQQDRHTQAVLEVKEARKNREEAEERIRKLEQMILSLRYHLQAQQTTIGNDFMGMRPPDVF</sequence>